<sequence length="476" mass="53289">MDREGTSQNDQEKAHILVVTYPVQGHINPLLQFSKHLASKGLKVTLIIPSSTTRFSAEATPSSISVAYIPDRYEEDDPTLSVDEKLKRFDAVVPQTLAEFIREQIDSKFPPKVLVYDSAMVWALDVAREHGLHGAPFFTHSCMVSAIYYLVHHGRLATPVQGPFSLIPSAPPLEASDLPSGVTTEYEPSPKLMSMVINQFLNLDRAKWILVNTFFELEEEVVKWMRIQCPIMTIGPTIPSSYLDGRLEDDKEYGLSIFQPEMESCMEWLDSKETNSVIYVSFGSLASLGEEQMEELSWGLKNSNIRFLWVVRESEKMKLPPGFLDEITTSDMGLVVAWCSQPQVLSHRAVSCFLTHCGWNSTLEGLSLGLPLVAMSQRMDQPTNAKFIEDVWKVGLRVRTSEKGIASREAIKACVREVMVGKKGKEIRKNCLRWKELAKQAVGDGGSSDKNINELVTQLIDTVTGAEYVKPVQSIK</sequence>
<protein>
    <submittedName>
        <fullName evidence="8">UDP-glycosyltransferase 74E2-like</fullName>
    </submittedName>
</protein>
<proteinExistence type="inferred from homology"/>
<comment type="similarity">
    <text evidence="1">Belongs to the UDP-glycosyltransferase family.</text>
</comment>
<dbReference type="Gene3D" id="3.40.50.2000">
    <property type="entry name" value="Glycogen Phosphorylase B"/>
    <property type="match status" value="2"/>
</dbReference>
<dbReference type="PANTHER" id="PTHR11926:SF1560">
    <property type="entry name" value="UDP-GLYCOSYLTRANSFERASE 74E1-RELATED"/>
    <property type="match status" value="1"/>
</dbReference>
<organism evidence="5 6">
    <name type="scientific">Punica granatum</name>
    <name type="common">Pomegranate</name>
    <dbReference type="NCBI Taxonomy" id="22663"/>
    <lineage>
        <taxon>Eukaryota</taxon>
        <taxon>Viridiplantae</taxon>
        <taxon>Streptophyta</taxon>
        <taxon>Embryophyta</taxon>
        <taxon>Tracheophyta</taxon>
        <taxon>Spermatophyta</taxon>
        <taxon>Magnoliopsida</taxon>
        <taxon>eudicotyledons</taxon>
        <taxon>Gunneridae</taxon>
        <taxon>Pentapetalae</taxon>
        <taxon>rosids</taxon>
        <taxon>malvids</taxon>
        <taxon>Myrtales</taxon>
        <taxon>Lythraceae</taxon>
        <taxon>Punica</taxon>
    </lineage>
</organism>
<evidence type="ECO:0000256" key="3">
    <source>
        <dbReference type="ARBA" id="ARBA00022679"/>
    </source>
</evidence>
<reference evidence="6" key="1">
    <citation type="journal article" date="2017" name="Plant J.">
        <title>The pomegranate (Punica granatum L.) genome and the genomics of punicalagin biosynthesis.</title>
        <authorList>
            <person name="Qin G."/>
            <person name="Xu C."/>
            <person name="Ming R."/>
            <person name="Tang H."/>
            <person name="Guyot R."/>
            <person name="Kramer E.M."/>
            <person name="Hu Y."/>
            <person name="Yi X."/>
            <person name="Qi Y."/>
            <person name="Xu X."/>
            <person name="Gao Z."/>
            <person name="Pan H."/>
            <person name="Jian J."/>
            <person name="Tian Y."/>
            <person name="Yue Z."/>
            <person name="Xu Y."/>
        </authorList>
    </citation>
    <scope>NUCLEOTIDE SEQUENCE [LARGE SCALE GENOMIC DNA]</scope>
    <source>
        <strain evidence="6">cv. Dabenzi</strain>
    </source>
</reference>
<dbReference type="Pfam" id="PF00201">
    <property type="entry name" value="UDPGT"/>
    <property type="match status" value="1"/>
</dbReference>
<dbReference type="Proteomes" id="UP000515151">
    <property type="component" value="Chromosome 2"/>
</dbReference>
<dbReference type="GO" id="GO:0080044">
    <property type="term" value="F:quercetin 7-O-glucosyltransferase activity"/>
    <property type="evidence" value="ECO:0007669"/>
    <property type="project" value="TreeGrafter"/>
</dbReference>
<reference evidence="8" key="4">
    <citation type="submission" date="2025-04" db="UniProtKB">
        <authorList>
            <consortium name="RefSeq"/>
        </authorList>
    </citation>
    <scope>IDENTIFICATION</scope>
    <source>
        <tissue evidence="8">Leaf</tissue>
    </source>
</reference>
<dbReference type="OrthoDB" id="5835829at2759"/>
<evidence type="ECO:0000313" key="8">
    <source>
        <dbReference type="RefSeq" id="XP_031379296.1"/>
    </source>
</evidence>
<dbReference type="Proteomes" id="UP000197138">
    <property type="component" value="Unassembled WGS sequence"/>
</dbReference>
<dbReference type="AlphaFoldDB" id="A0A218W6Y8"/>
<dbReference type="RefSeq" id="XP_031379296.1">
    <property type="nucleotide sequence ID" value="XM_031523436.1"/>
</dbReference>
<feature type="domain" description="Glycosyltransferase N-terminal" evidence="4">
    <location>
        <begin position="15"/>
        <end position="53"/>
    </location>
</feature>
<dbReference type="FunFam" id="3.40.50.2000:FF:000019">
    <property type="entry name" value="Glycosyltransferase"/>
    <property type="match status" value="1"/>
</dbReference>
<reference evidence="7" key="3">
    <citation type="journal article" date="2020" name="Plant Biotechnol. J.">
        <title>The pomegranate (Punica granatum L.) draft genome dissects genetic divergence between soft- and hard-seeded cultivars.</title>
        <authorList>
            <person name="Luo X."/>
            <person name="Li H."/>
            <person name="Wu Z."/>
            <person name="Yao W."/>
            <person name="Zhao P."/>
            <person name="Cao D."/>
            <person name="Yu H."/>
            <person name="Li K."/>
            <person name="Poudel K."/>
            <person name="Zhao D."/>
            <person name="Zhang F."/>
            <person name="Xia X."/>
            <person name="Chen L."/>
            <person name="Wang Q."/>
            <person name="Jing D."/>
            <person name="Cao S."/>
        </authorList>
    </citation>
    <scope>NUCLEOTIDE SEQUENCE [LARGE SCALE GENOMIC DNA]</scope>
</reference>
<name>A0A218W6Y8_PUNGR</name>
<dbReference type="EMBL" id="MTKT01005370">
    <property type="protein sequence ID" value="OWM67862.1"/>
    <property type="molecule type" value="Genomic_DNA"/>
</dbReference>
<gene>
    <name evidence="8" type="primary">LOC116194585</name>
    <name evidence="5" type="ORF">CDL15_Pgr010800</name>
</gene>
<accession>A0A218W6Y8</accession>
<reference evidence="5" key="2">
    <citation type="submission" date="2017-06" db="EMBL/GenBank/DDBJ databases">
        <title>The pomegranate genome and the genomics of punicalagin biosynthesis.</title>
        <authorList>
            <person name="Xu C."/>
        </authorList>
    </citation>
    <scope>NUCLEOTIDE SEQUENCE [LARGE SCALE GENOMIC DNA]</scope>
    <source>
        <tissue evidence="5">Fresh leaf</tissue>
    </source>
</reference>
<keyword evidence="3" id="KW-0808">Transferase</keyword>
<dbReference type="CDD" id="cd03784">
    <property type="entry name" value="GT1_Gtf-like"/>
    <property type="match status" value="1"/>
</dbReference>
<dbReference type="PANTHER" id="PTHR11926">
    <property type="entry name" value="GLUCOSYL/GLUCURONOSYL TRANSFERASES"/>
    <property type="match status" value="1"/>
</dbReference>
<dbReference type="GO" id="GO:0080043">
    <property type="term" value="F:quercetin 3-O-glucosyltransferase activity"/>
    <property type="evidence" value="ECO:0007669"/>
    <property type="project" value="TreeGrafter"/>
</dbReference>
<evidence type="ECO:0000313" key="5">
    <source>
        <dbReference type="EMBL" id="OWM67862.1"/>
    </source>
</evidence>
<dbReference type="InterPro" id="IPR002213">
    <property type="entry name" value="UDP_glucos_trans"/>
</dbReference>
<evidence type="ECO:0000256" key="1">
    <source>
        <dbReference type="ARBA" id="ARBA00009995"/>
    </source>
</evidence>
<keyword evidence="2" id="KW-0328">Glycosyltransferase</keyword>
<dbReference type="Pfam" id="PF26168">
    <property type="entry name" value="Glyco_transf_N"/>
    <property type="match status" value="1"/>
</dbReference>
<dbReference type="GeneID" id="116194585"/>
<evidence type="ECO:0000313" key="6">
    <source>
        <dbReference type="Proteomes" id="UP000197138"/>
    </source>
</evidence>
<dbReference type="SUPFAM" id="SSF53756">
    <property type="entry name" value="UDP-Glycosyltransferase/glycogen phosphorylase"/>
    <property type="match status" value="1"/>
</dbReference>
<evidence type="ECO:0000259" key="4">
    <source>
        <dbReference type="Pfam" id="PF26168"/>
    </source>
</evidence>
<evidence type="ECO:0000256" key="2">
    <source>
        <dbReference type="ARBA" id="ARBA00022676"/>
    </source>
</evidence>
<dbReference type="InterPro" id="IPR058980">
    <property type="entry name" value="Glyco_transf_N"/>
</dbReference>
<keyword evidence="7" id="KW-1185">Reference proteome</keyword>
<evidence type="ECO:0000313" key="7">
    <source>
        <dbReference type="Proteomes" id="UP000515151"/>
    </source>
</evidence>